<name>A0A6A6EFA4_9PEZI</name>
<sequence>MAADIALTNLSFEVNIIMQSHASGGYESHLFLESTNFRCANCSKVNGLEHESDSTLSLGRITVSRLTTTSNTKFRPSPFTTLITLPIFQVNSQIRREAHQSLYSNLTWYFEDPGVASPPSTITRFLNYNEEYTFTHIRTVALKIFMPIQLWQNEKVNTHFEGIYLTVFRGIARCRKLRSLELMVEEALFYDQPTPSYPWYCDRTGFDWELEDLPDPIPSTWLWPYHPLRRIEGLQNVTVQPSCRYHPPDRNWCPSGLTEIRMAAVSPSTRSPRKYYSAMEGYQHKSQRIRKIWPSRLSPLYRNENTSIYILIRARLASNNFKIATN</sequence>
<gene>
    <name evidence="1" type="ORF">K469DRAFT_765799</name>
</gene>
<evidence type="ECO:0000313" key="1">
    <source>
        <dbReference type="EMBL" id="KAF2188830.1"/>
    </source>
</evidence>
<dbReference type="Proteomes" id="UP000800200">
    <property type="component" value="Unassembled WGS sequence"/>
</dbReference>
<reference evidence="1" key="1">
    <citation type="journal article" date="2020" name="Stud. Mycol.">
        <title>101 Dothideomycetes genomes: a test case for predicting lifestyles and emergence of pathogens.</title>
        <authorList>
            <person name="Haridas S."/>
            <person name="Albert R."/>
            <person name="Binder M."/>
            <person name="Bloem J."/>
            <person name="Labutti K."/>
            <person name="Salamov A."/>
            <person name="Andreopoulos B."/>
            <person name="Baker S."/>
            <person name="Barry K."/>
            <person name="Bills G."/>
            <person name="Bluhm B."/>
            <person name="Cannon C."/>
            <person name="Castanera R."/>
            <person name="Culley D."/>
            <person name="Daum C."/>
            <person name="Ezra D."/>
            <person name="Gonzalez J."/>
            <person name="Henrissat B."/>
            <person name="Kuo A."/>
            <person name="Liang C."/>
            <person name="Lipzen A."/>
            <person name="Lutzoni F."/>
            <person name="Magnuson J."/>
            <person name="Mondo S."/>
            <person name="Nolan M."/>
            <person name="Ohm R."/>
            <person name="Pangilinan J."/>
            <person name="Park H.-J."/>
            <person name="Ramirez L."/>
            <person name="Alfaro M."/>
            <person name="Sun H."/>
            <person name="Tritt A."/>
            <person name="Yoshinaga Y."/>
            <person name="Zwiers L.-H."/>
            <person name="Turgeon B."/>
            <person name="Goodwin S."/>
            <person name="Spatafora J."/>
            <person name="Crous P."/>
            <person name="Grigoriev I."/>
        </authorList>
    </citation>
    <scope>NUCLEOTIDE SEQUENCE</scope>
    <source>
        <strain evidence="1">CBS 207.26</strain>
    </source>
</reference>
<accession>A0A6A6EFA4</accession>
<evidence type="ECO:0000313" key="2">
    <source>
        <dbReference type="Proteomes" id="UP000800200"/>
    </source>
</evidence>
<proteinExistence type="predicted"/>
<dbReference type="AlphaFoldDB" id="A0A6A6EFA4"/>
<dbReference type="EMBL" id="ML994622">
    <property type="protein sequence ID" value="KAF2188830.1"/>
    <property type="molecule type" value="Genomic_DNA"/>
</dbReference>
<protein>
    <submittedName>
        <fullName evidence="1">Uncharacterized protein</fullName>
    </submittedName>
</protein>
<organism evidence="1 2">
    <name type="scientific">Zopfia rhizophila CBS 207.26</name>
    <dbReference type="NCBI Taxonomy" id="1314779"/>
    <lineage>
        <taxon>Eukaryota</taxon>
        <taxon>Fungi</taxon>
        <taxon>Dikarya</taxon>
        <taxon>Ascomycota</taxon>
        <taxon>Pezizomycotina</taxon>
        <taxon>Dothideomycetes</taxon>
        <taxon>Dothideomycetes incertae sedis</taxon>
        <taxon>Zopfiaceae</taxon>
        <taxon>Zopfia</taxon>
    </lineage>
</organism>
<keyword evidence="2" id="KW-1185">Reference proteome</keyword>